<feature type="compositionally biased region" description="Basic and acidic residues" evidence="1">
    <location>
        <begin position="119"/>
        <end position="133"/>
    </location>
</feature>
<evidence type="ECO:0000313" key="3">
    <source>
        <dbReference type="Proteomes" id="UP000037510"/>
    </source>
</evidence>
<feature type="compositionally biased region" description="Low complexity" evidence="1">
    <location>
        <begin position="86"/>
        <end position="102"/>
    </location>
</feature>
<proteinExistence type="predicted"/>
<dbReference type="Proteomes" id="UP000037510">
    <property type="component" value="Unassembled WGS sequence"/>
</dbReference>
<dbReference type="AlphaFoldDB" id="A0A0L7LSS7"/>
<sequence length="235" mass="26428">MCRPILILGAFAVLFIATAYSQRVRIIRPVYRPPPQRPHYPIRRAREADVGTLRLSSNDELTQLTTEERPLLLAVDIEPNERHVRSLSTPGRGRTSGSSSKGSRGHDTGPTHPGYNRRNAREVSNEPLKDNHFIRWPSTQGPPIIYDDIKMDPSKRYVRSLSTPGRGRASGSGTSRGSRGHDTGPTHPGYNRRNARSLHFPTLPPFNPKPRPWPPSFPFQRKGLASLFTFRDVNV</sequence>
<keyword evidence="3" id="KW-1185">Reference proteome</keyword>
<name>A0A0L7LSS7_OPEBR</name>
<dbReference type="EMBL" id="JTDY01000213">
    <property type="protein sequence ID" value="KOB78261.1"/>
    <property type="molecule type" value="Genomic_DNA"/>
</dbReference>
<reference evidence="2 3" key="1">
    <citation type="journal article" date="2015" name="Genome Biol. Evol.">
        <title>The genome of winter moth (Operophtera brumata) provides a genomic perspective on sexual dimorphism and phenology.</title>
        <authorList>
            <person name="Derks M.F."/>
            <person name="Smit S."/>
            <person name="Salis L."/>
            <person name="Schijlen E."/>
            <person name="Bossers A."/>
            <person name="Mateman C."/>
            <person name="Pijl A.S."/>
            <person name="de Ridder D."/>
            <person name="Groenen M.A."/>
            <person name="Visser M.E."/>
            <person name="Megens H.J."/>
        </authorList>
    </citation>
    <scope>NUCLEOTIDE SEQUENCE [LARGE SCALE GENOMIC DNA]</scope>
    <source>
        <strain evidence="2">WM2013NL</strain>
        <tissue evidence="2">Head and thorax</tissue>
    </source>
</reference>
<accession>A0A0L7LSS7</accession>
<organism evidence="2 3">
    <name type="scientific">Operophtera brumata</name>
    <name type="common">Winter moth</name>
    <name type="synonym">Phalaena brumata</name>
    <dbReference type="NCBI Taxonomy" id="104452"/>
    <lineage>
        <taxon>Eukaryota</taxon>
        <taxon>Metazoa</taxon>
        <taxon>Ecdysozoa</taxon>
        <taxon>Arthropoda</taxon>
        <taxon>Hexapoda</taxon>
        <taxon>Insecta</taxon>
        <taxon>Pterygota</taxon>
        <taxon>Neoptera</taxon>
        <taxon>Endopterygota</taxon>
        <taxon>Lepidoptera</taxon>
        <taxon>Glossata</taxon>
        <taxon>Ditrysia</taxon>
        <taxon>Geometroidea</taxon>
        <taxon>Geometridae</taxon>
        <taxon>Larentiinae</taxon>
        <taxon>Operophtera</taxon>
    </lineage>
</organism>
<gene>
    <name evidence="2" type="ORF">OBRU01_00276</name>
</gene>
<feature type="compositionally biased region" description="Low complexity" evidence="1">
    <location>
        <begin position="165"/>
        <end position="177"/>
    </location>
</feature>
<feature type="region of interest" description="Disordered" evidence="1">
    <location>
        <begin position="82"/>
        <end position="139"/>
    </location>
</feature>
<feature type="region of interest" description="Disordered" evidence="1">
    <location>
        <begin position="158"/>
        <end position="208"/>
    </location>
</feature>
<evidence type="ECO:0000313" key="2">
    <source>
        <dbReference type="EMBL" id="KOB78261.1"/>
    </source>
</evidence>
<evidence type="ECO:0000256" key="1">
    <source>
        <dbReference type="SAM" id="MobiDB-lite"/>
    </source>
</evidence>
<protein>
    <submittedName>
        <fullName evidence="2">Lebocin-like protein</fullName>
    </submittedName>
</protein>
<comment type="caution">
    <text evidence="2">The sequence shown here is derived from an EMBL/GenBank/DDBJ whole genome shotgun (WGS) entry which is preliminary data.</text>
</comment>